<dbReference type="SUPFAM" id="SSF52172">
    <property type="entry name" value="CheY-like"/>
    <property type="match status" value="1"/>
</dbReference>
<dbReference type="InterPro" id="IPR013972">
    <property type="entry name" value="YcbB"/>
</dbReference>
<dbReference type="OrthoDB" id="9779069at2"/>
<name>W8TBJ4_PEPAC</name>
<evidence type="ECO:0000313" key="6">
    <source>
        <dbReference type="Proteomes" id="UP000019591"/>
    </source>
</evidence>
<dbReference type="PANTHER" id="PTHR43228:SF8">
    <property type="entry name" value="TRANSCRIPTIONAL REGULATORY PROTEIN GLNL"/>
    <property type="match status" value="1"/>
</dbReference>
<dbReference type="Pfam" id="PF08664">
    <property type="entry name" value="YcbB"/>
    <property type="match status" value="1"/>
</dbReference>
<feature type="domain" description="Response regulatory" evidence="4">
    <location>
        <begin position="4"/>
        <end position="120"/>
    </location>
</feature>
<feature type="modified residue" description="4-aspartylphosphate" evidence="3">
    <location>
        <position position="55"/>
    </location>
</feature>
<keyword evidence="5" id="KW-0614">Plasmid</keyword>
<evidence type="ECO:0000259" key="4">
    <source>
        <dbReference type="PROSITE" id="PS50110"/>
    </source>
</evidence>
<organism evidence="5 6">
    <name type="scientific">Peptoclostridium acidaminophilum DSM 3953</name>
    <dbReference type="NCBI Taxonomy" id="1286171"/>
    <lineage>
        <taxon>Bacteria</taxon>
        <taxon>Bacillati</taxon>
        <taxon>Bacillota</taxon>
        <taxon>Clostridia</taxon>
        <taxon>Peptostreptococcales</taxon>
        <taxon>Peptoclostridiaceae</taxon>
        <taxon>Peptoclostridium</taxon>
    </lineage>
</organism>
<dbReference type="Gene3D" id="3.40.50.2300">
    <property type="match status" value="1"/>
</dbReference>
<proteinExistence type="predicted"/>
<dbReference type="CDD" id="cd17565">
    <property type="entry name" value="REC_GlnL-like"/>
    <property type="match status" value="1"/>
</dbReference>
<dbReference type="HOGENOM" id="CLU_080651_0_0_9"/>
<dbReference type="AlphaFoldDB" id="W8TBJ4"/>
<protein>
    <recommendedName>
        <fullName evidence="1">Stage 0 sporulation protein A homolog</fullName>
    </recommendedName>
</protein>
<gene>
    <name evidence="5" type="primary">glnL</name>
    <name evidence="5" type="ORF">EAL2_808p06970</name>
</gene>
<keyword evidence="6" id="KW-1185">Reference proteome</keyword>
<dbReference type="PANTHER" id="PTHR43228">
    <property type="entry name" value="TWO-COMPONENT RESPONSE REGULATOR"/>
    <property type="match status" value="1"/>
</dbReference>
<evidence type="ECO:0000313" key="5">
    <source>
        <dbReference type="EMBL" id="AHM58200.1"/>
    </source>
</evidence>
<keyword evidence="3" id="KW-0597">Phosphoprotein</keyword>
<reference evidence="5 6" key="1">
    <citation type="journal article" date="2014" name="Genome Announc.">
        <title>Complete Genome Sequence of Amino Acid-Utilizing Eubacterium acidaminophilum al-2 (DSM 3953).</title>
        <authorList>
            <person name="Poehlein A."/>
            <person name="Andreesen J.R."/>
            <person name="Daniel R."/>
        </authorList>
    </citation>
    <scope>NUCLEOTIDE SEQUENCE [LARGE SCALE GENOMIC DNA]</scope>
    <source>
        <strain evidence="5 6">DSM 3953</strain>
        <plasmid evidence="6">Plasmid EAL2_808p</plasmid>
    </source>
</reference>
<dbReference type="Proteomes" id="UP000019591">
    <property type="component" value="Plasmid EAL2_808p"/>
</dbReference>
<dbReference type="InterPro" id="IPR001789">
    <property type="entry name" value="Sig_transdc_resp-reg_receiver"/>
</dbReference>
<dbReference type="EMBL" id="CP007453">
    <property type="protein sequence ID" value="AHM58200.1"/>
    <property type="molecule type" value="Genomic_DNA"/>
</dbReference>
<dbReference type="RefSeq" id="WP_025437034.1">
    <property type="nucleotide sequence ID" value="NZ_CP007453.1"/>
</dbReference>
<dbReference type="PROSITE" id="PS50110">
    <property type="entry name" value="RESPONSE_REGULATORY"/>
    <property type="match status" value="1"/>
</dbReference>
<dbReference type="InterPro" id="IPR011006">
    <property type="entry name" value="CheY-like_superfamily"/>
</dbReference>
<dbReference type="InterPro" id="IPR052048">
    <property type="entry name" value="ST_Response_Regulator"/>
</dbReference>
<dbReference type="SMART" id="SM00448">
    <property type="entry name" value="REC"/>
    <property type="match status" value="1"/>
</dbReference>
<accession>W8TBJ4</accession>
<evidence type="ECO:0000256" key="2">
    <source>
        <dbReference type="ARBA" id="ARBA00024867"/>
    </source>
</evidence>
<evidence type="ECO:0000256" key="1">
    <source>
        <dbReference type="ARBA" id="ARBA00018672"/>
    </source>
</evidence>
<dbReference type="Pfam" id="PF00072">
    <property type="entry name" value="Response_reg"/>
    <property type="match status" value="1"/>
</dbReference>
<geneLocation type="plasmid" evidence="5 6">
    <name>EAL2_808p</name>
</geneLocation>
<evidence type="ECO:0000256" key="3">
    <source>
        <dbReference type="PROSITE-ProRule" id="PRU00169"/>
    </source>
</evidence>
<sequence>MNASFYIVDDDKVIQKILTNIIRDKNLGSLLGVSSDGSEALEKIMVLKPDIVLVDLLMPGMDGASMVAKLKEYGCESMFIMISQVDSKELISKAYMDGIEFYISKPINVVEVVSVVESVKEKLRMSNVIKSFENAIKGMEFLKSKGHKKENEDYSVRDRVKKVLAQLGILGEAGCTDIIEIVAWLEEMGCGKQGSQYNYKLSDAYSHLKTKYESEETGEVNKSAIEQRIRRAVKSALSNIANLGIEDYYNDIFVKYASTLFDFGEVRREMDLLRGKSSYGGKINAKKFIEGILMAVMDE</sequence>
<comment type="function">
    <text evidence="2">May play the central regulatory role in sporulation. It may be an element of the effector pathway responsible for the activation of sporulation genes in response to nutritional stress. Spo0A may act in concert with spo0H (a sigma factor) to control the expression of some genes that are critical to the sporulation process.</text>
</comment>
<dbReference type="KEGG" id="eac:EAL2_808p06970"/>
<dbReference type="eggNOG" id="COG4753">
    <property type="taxonomic scope" value="Bacteria"/>
</dbReference>
<dbReference type="PATRIC" id="fig|1286171.3.peg.2879"/>
<dbReference type="GO" id="GO:0000160">
    <property type="term" value="P:phosphorelay signal transduction system"/>
    <property type="evidence" value="ECO:0007669"/>
    <property type="project" value="InterPro"/>
</dbReference>